<evidence type="ECO:0000313" key="2">
    <source>
        <dbReference type="Proteomes" id="UP000188159"/>
    </source>
</evidence>
<reference evidence="1 2" key="1">
    <citation type="journal article" date="2016" name="Sci. Rep.">
        <title>Accelerated dysbiosis of gut microbiota during aggravation of DSS-induced colitis by a butyrate-producing bacterium.</title>
        <authorList>
            <person name="Zhang Q."/>
            <person name="Wu Y."/>
            <person name="Wang J."/>
            <person name="Wu G."/>
            <person name="Long W."/>
            <person name="Xue Z."/>
            <person name="Wang L."/>
            <person name="Zhang X."/>
            <person name="Pang X."/>
            <person name="Zhao Y."/>
            <person name="Zhao L."/>
            <person name="Zhang C."/>
        </authorList>
    </citation>
    <scope>NUCLEOTIDE SEQUENCE [LARGE SCALE GENOMIC DNA]</scope>
    <source>
        <strain evidence="1 2">BPB5</strain>
    </source>
</reference>
<name>A0A1Q2C451_ANAHA</name>
<sequence>MENKPIQQRRNETIMPGYILHLSAAQMFLKTQKGQEFLKTKQDKNNFLIGNLLPDTTKIKARSHFRDPKYHDRMIEYPETSWFIKKYKHLLSNSSVVGYLFHLYIDRRFFKYYMPRIVEFRNAQDEREERRDMVKDVLLKRTGQRLSKQDFFSEKYYYGDYTKMNMYLVNRYQIPTTLDPNISNPGIKEVDYEDVKQVLKELKTYMKVPEDTVKNVRVFDVEDLLFFLENAVGVFKI</sequence>
<accession>A0A1Q2C451</accession>
<proteinExistence type="predicted"/>
<evidence type="ECO:0000313" key="1">
    <source>
        <dbReference type="EMBL" id="AQP38513.1"/>
    </source>
</evidence>
<evidence type="ECO:0008006" key="3">
    <source>
        <dbReference type="Google" id="ProtNLM"/>
    </source>
</evidence>
<dbReference type="EMBL" id="CP012098">
    <property type="protein sequence ID" value="AQP38513.1"/>
    <property type="molecule type" value="Genomic_DNA"/>
</dbReference>
<gene>
    <name evidence="1" type="ORF">DO83_02025</name>
</gene>
<dbReference type="Proteomes" id="UP000188159">
    <property type="component" value="Chromosome"/>
</dbReference>
<dbReference type="AlphaFoldDB" id="A0A1Q2C451"/>
<protein>
    <recommendedName>
        <fullName evidence="3">Phospholipase C/D domain-containing protein</fullName>
    </recommendedName>
</protein>
<organism evidence="1 2">
    <name type="scientific">Anaerostipes hadrus</name>
    <dbReference type="NCBI Taxonomy" id="649756"/>
    <lineage>
        <taxon>Bacteria</taxon>
        <taxon>Bacillati</taxon>
        <taxon>Bacillota</taxon>
        <taxon>Clostridia</taxon>
        <taxon>Lachnospirales</taxon>
        <taxon>Lachnospiraceae</taxon>
        <taxon>Anaerostipes</taxon>
    </lineage>
</organism>